<sequence>MADMRPALGVRGRPGGAAKRPPARRRGGRVQLLVRSVPLLAAAALAAGMLGWLPGGPPRSRPHDRSAPARRSAAGAAAASRFSTPWLYPAVAGDGAGAGASDGGGRARSLSLNATHHRLLLSSASTASSDDLPGRFLTTNAEWVLATNLLGVTYTHRSAATYGPLTPRGRRRAVEEALGWGDGEVPRQAVWATACARKTVSRPRRGTAATRCGGDATVCTSLVRGGPYAHLVPVDVRAATCAFRAPSAGARGGCVAALRALAAAHPHPWTVFQLTAADCATALQRRTFDGSLRHFHAAYWARRAGWAASPRTAAARRQALRPGFDDAPGHAHVAATVRRLVALLRCAHLPPPGVASCASTPAATAALGRGHLGVRVHVFADGPVDAGALADGWLPAVATATGRRSPVYVDERGTRHGRGYWEGLLLGADADRAGGGAADGRRAGGPAPLDVRLHISTAPLRALHSLAAADIVVCSAAAVCANTVRTVRRGVFVGPALGVPREGEVPLDAVGGGAMTTHHWRAAVRTRPRPVRRGRWGAAGTTPTFPRPAF</sequence>
<feature type="compositionally biased region" description="Basic residues" evidence="1">
    <location>
        <begin position="526"/>
        <end position="535"/>
    </location>
</feature>
<protein>
    <submittedName>
        <fullName evidence="3">Uncharacterized protein</fullName>
    </submittedName>
</protein>
<evidence type="ECO:0000313" key="4">
    <source>
        <dbReference type="Proteomes" id="UP000218209"/>
    </source>
</evidence>
<dbReference type="Proteomes" id="UP000218209">
    <property type="component" value="Unassembled WGS sequence"/>
</dbReference>
<feature type="region of interest" description="Disordered" evidence="1">
    <location>
        <begin position="56"/>
        <end position="75"/>
    </location>
</feature>
<dbReference type="EMBL" id="KV918791">
    <property type="protein sequence ID" value="OSX79424.1"/>
    <property type="molecule type" value="Genomic_DNA"/>
</dbReference>
<feature type="region of interest" description="Disordered" evidence="1">
    <location>
        <begin position="1"/>
        <end position="29"/>
    </location>
</feature>
<accession>A0A1X6PEZ2</accession>
<dbReference type="AlphaFoldDB" id="A0A1X6PEZ2"/>
<name>A0A1X6PEZ2_PORUM</name>
<organism evidence="3 4">
    <name type="scientific">Porphyra umbilicalis</name>
    <name type="common">Purple laver</name>
    <name type="synonym">Red alga</name>
    <dbReference type="NCBI Taxonomy" id="2786"/>
    <lineage>
        <taxon>Eukaryota</taxon>
        <taxon>Rhodophyta</taxon>
        <taxon>Bangiophyceae</taxon>
        <taxon>Bangiales</taxon>
        <taxon>Bangiaceae</taxon>
        <taxon>Porphyra</taxon>
    </lineage>
</organism>
<proteinExistence type="predicted"/>
<evidence type="ECO:0000256" key="1">
    <source>
        <dbReference type="SAM" id="MobiDB-lite"/>
    </source>
</evidence>
<keyword evidence="2" id="KW-0812">Transmembrane</keyword>
<evidence type="ECO:0000313" key="3">
    <source>
        <dbReference type="EMBL" id="OSX79424.1"/>
    </source>
</evidence>
<feature type="transmembrane region" description="Helical" evidence="2">
    <location>
        <begin position="32"/>
        <end position="53"/>
    </location>
</feature>
<feature type="region of interest" description="Disordered" evidence="1">
    <location>
        <begin position="526"/>
        <end position="550"/>
    </location>
</feature>
<reference evidence="3 4" key="1">
    <citation type="submission" date="2017-03" db="EMBL/GenBank/DDBJ databases">
        <title>WGS assembly of Porphyra umbilicalis.</title>
        <authorList>
            <person name="Brawley S.H."/>
            <person name="Blouin N.A."/>
            <person name="Ficko-Blean E."/>
            <person name="Wheeler G.L."/>
            <person name="Lohr M."/>
            <person name="Goodson H.V."/>
            <person name="Jenkins J.W."/>
            <person name="Blaby-Haas C.E."/>
            <person name="Helliwell K.E."/>
            <person name="Chan C."/>
            <person name="Marriage T."/>
            <person name="Bhattacharya D."/>
            <person name="Klein A.S."/>
            <person name="Badis Y."/>
            <person name="Brodie J."/>
            <person name="Cao Y."/>
            <person name="Collen J."/>
            <person name="Dittami S.M."/>
            <person name="Gachon C.M."/>
            <person name="Green B.R."/>
            <person name="Karpowicz S."/>
            <person name="Kim J.W."/>
            <person name="Kudahl U."/>
            <person name="Lin S."/>
            <person name="Michel G."/>
            <person name="Mittag M."/>
            <person name="Olson B.J."/>
            <person name="Pangilinan J."/>
            <person name="Peng Y."/>
            <person name="Qiu H."/>
            <person name="Shu S."/>
            <person name="Singer J.T."/>
            <person name="Smith A.G."/>
            <person name="Sprecher B.N."/>
            <person name="Wagner V."/>
            <person name="Wang W."/>
            <person name="Wang Z.-Y."/>
            <person name="Yan J."/>
            <person name="Yarish C."/>
            <person name="Zoeuner-Riek S."/>
            <person name="Zhuang Y."/>
            <person name="Zou Y."/>
            <person name="Lindquist E.A."/>
            <person name="Grimwood J."/>
            <person name="Barry K."/>
            <person name="Rokhsar D.S."/>
            <person name="Schmutz J."/>
            <person name="Stiller J.W."/>
            <person name="Grossman A.R."/>
            <person name="Prochnik S.E."/>
        </authorList>
    </citation>
    <scope>NUCLEOTIDE SEQUENCE [LARGE SCALE GENOMIC DNA]</scope>
    <source>
        <strain evidence="3">4086291</strain>
    </source>
</reference>
<keyword evidence="4" id="KW-1185">Reference proteome</keyword>
<gene>
    <name evidence="3" type="ORF">BU14_0077s0044</name>
</gene>
<keyword evidence="2" id="KW-0472">Membrane</keyword>
<evidence type="ECO:0000256" key="2">
    <source>
        <dbReference type="SAM" id="Phobius"/>
    </source>
</evidence>
<keyword evidence="2" id="KW-1133">Transmembrane helix</keyword>